<evidence type="ECO:0000256" key="2">
    <source>
        <dbReference type="SAM" id="MobiDB-lite"/>
    </source>
</evidence>
<dbReference type="EMBL" id="JBCAWK010000003">
    <property type="protein sequence ID" value="KAK8864434.1"/>
    <property type="molecule type" value="Genomic_DNA"/>
</dbReference>
<proteinExistence type="predicted"/>
<dbReference type="RefSeq" id="XP_066804730.1">
    <property type="nucleotide sequence ID" value="XM_066944807.1"/>
</dbReference>
<dbReference type="SMART" id="SM00212">
    <property type="entry name" value="UBCc"/>
    <property type="match status" value="1"/>
</dbReference>
<dbReference type="KEGG" id="kne:92178942"/>
<dbReference type="PROSITE" id="PS50127">
    <property type="entry name" value="UBC_2"/>
    <property type="match status" value="1"/>
</dbReference>
<feature type="domain" description="UBC core" evidence="3">
    <location>
        <begin position="26"/>
        <end position="184"/>
    </location>
</feature>
<gene>
    <name evidence="4" type="ORF">IAR55_001683</name>
</gene>
<protein>
    <recommendedName>
        <fullName evidence="3">UBC core domain-containing protein</fullName>
    </recommendedName>
</protein>
<evidence type="ECO:0000256" key="1">
    <source>
        <dbReference type="ARBA" id="ARBA00022786"/>
    </source>
</evidence>
<dbReference type="InterPro" id="IPR050113">
    <property type="entry name" value="Ub_conjugating_enzyme"/>
</dbReference>
<comment type="caution">
    <text evidence="4">The sequence shown here is derived from an EMBL/GenBank/DDBJ whole genome shotgun (WGS) entry which is preliminary data.</text>
</comment>
<evidence type="ECO:0000313" key="4">
    <source>
        <dbReference type="EMBL" id="KAK8864434.1"/>
    </source>
</evidence>
<dbReference type="CDD" id="cd23814">
    <property type="entry name" value="UEV_AKTIP"/>
    <property type="match status" value="1"/>
</dbReference>
<feature type="compositionally biased region" description="Polar residues" evidence="2">
    <location>
        <begin position="188"/>
        <end position="199"/>
    </location>
</feature>
<dbReference type="GeneID" id="92178942"/>
<dbReference type="AlphaFoldDB" id="A0AAW0Z335"/>
<evidence type="ECO:0000313" key="5">
    <source>
        <dbReference type="Proteomes" id="UP001388673"/>
    </source>
</evidence>
<dbReference type="Gene3D" id="3.10.110.10">
    <property type="entry name" value="Ubiquitin Conjugating Enzyme"/>
    <property type="match status" value="1"/>
</dbReference>
<feature type="region of interest" description="Disordered" evidence="2">
    <location>
        <begin position="186"/>
        <end position="210"/>
    </location>
</feature>
<dbReference type="Pfam" id="PF00179">
    <property type="entry name" value="UQ_con"/>
    <property type="match status" value="1"/>
</dbReference>
<dbReference type="InterPro" id="IPR000608">
    <property type="entry name" value="UBC"/>
</dbReference>
<dbReference type="SUPFAM" id="SSF54495">
    <property type="entry name" value="UBC-like"/>
    <property type="match status" value="1"/>
</dbReference>
<keyword evidence="5" id="KW-1185">Reference proteome</keyword>
<dbReference type="PANTHER" id="PTHR24067">
    <property type="entry name" value="UBIQUITIN-CONJUGATING ENZYME E2"/>
    <property type="match status" value="1"/>
</dbReference>
<evidence type="ECO:0000259" key="3">
    <source>
        <dbReference type="PROSITE" id="PS50127"/>
    </source>
</evidence>
<dbReference type="InterPro" id="IPR016135">
    <property type="entry name" value="UBQ-conjugating_enzyme/RWD"/>
</dbReference>
<keyword evidence="1" id="KW-0833">Ubl conjugation pathway</keyword>
<accession>A0AAW0Z335</accession>
<organism evidence="4 5">
    <name type="scientific">Kwoniella newhampshirensis</name>
    <dbReference type="NCBI Taxonomy" id="1651941"/>
    <lineage>
        <taxon>Eukaryota</taxon>
        <taxon>Fungi</taxon>
        <taxon>Dikarya</taxon>
        <taxon>Basidiomycota</taxon>
        <taxon>Agaricomycotina</taxon>
        <taxon>Tremellomycetes</taxon>
        <taxon>Tremellales</taxon>
        <taxon>Cryptococcaceae</taxon>
        <taxon>Kwoniella</taxon>
    </lineage>
</organism>
<sequence length="241" mass="27396">MFSSPKSSPAPPTRFEPVVPTEISPILAAGLGMEYASLRAPNNCPRGMYVTPSQEALMKWHGVYFVHRGPYAGYVLRFTITFPISYPHNAPTVRFDSDVFHPMVDPKTKLWYPRGRMAQWRPKVDHIPHLLHSLKSSFKTPALDAVTEEEAKNKQIWSLYHHSHQTFLSMTAQRALQSTSRTVLYPSQDGQSMAPTTPTRQRKISMNDGSTDDIGPIVFKELKEEGRERVLWENMKKRSGA</sequence>
<reference evidence="4 5" key="1">
    <citation type="journal article" date="2024" name="bioRxiv">
        <title>Comparative genomics of Cryptococcus and Kwoniella reveals pathogenesis evolution and contrasting karyotype dynamics via intercentromeric recombination or chromosome fusion.</title>
        <authorList>
            <person name="Coelho M.A."/>
            <person name="David-Palma M."/>
            <person name="Shea T."/>
            <person name="Bowers K."/>
            <person name="McGinley-Smith S."/>
            <person name="Mohammad A.W."/>
            <person name="Gnirke A."/>
            <person name="Yurkov A.M."/>
            <person name="Nowrousian M."/>
            <person name="Sun S."/>
            <person name="Cuomo C.A."/>
            <person name="Heitman J."/>
        </authorList>
    </citation>
    <scope>NUCLEOTIDE SEQUENCE [LARGE SCALE GENOMIC DNA]</scope>
    <source>
        <strain evidence="4 5">CBS 13917</strain>
    </source>
</reference>
<dbReference type="Proteomes" id="UP001388673">
    <property type="component" value="Unassembled WGS sequence"/>
</dbReference>
<name>A0AAW0Z335_9TREE</name>